<dbReference type="InterPro" id="IPR037590">
    <property type="entry name" value="WDR24"/>
</dbReference>
<keyword evidence="3" id="KW-0677">Repeat</keyword>
<dbReference type="FunCoup" id="A0A6P7GR59">
    <property type="interactions" value="1348"/>
</dbReference>
<evidence type="ECO:0000313" key="7">
    <source>
        <dbReference type="RefSeq" id="XP_028147738.1"/>
    </source>
</evidence>
<dbReference type="InterPro" id="IPR001680">
    <property type="entry name" value="WD40_rpt"/>
</dbReference>
<dbReference type="RefSeq" id="XP_028147738.1">
    <property type="nucleotide sequence ID" value="XM_028291937.1"/>
</dbReference>
<dbReference type="GO" id="GO:0005829">
    <property type="term" value="C:cytosol"/>
    <property type="evidence" value="ECO:0007669"/>
    <property type="project" value="TreeGrafter"/>
</dbReference>
<gene>
    <name evidence="7" type="primary">LOC114341158</name>
</gene>
<dbReference type="GO" id="GO:0061700">
    <property type="term" value="C:GATOR2 complex"/>
    <property type="evidence" value="ECO:0007669"/>
    <property type="project" value="TreeGrafter"/>
</dbReference>
<accession>A0A6P7GR59</accession>
<evidence type="ECO:0000256" key="5">
    <source>
        <dbReference type="PROSITE-ProRule" id="PRU00221"/>
    </source>
</evidence>
<keyword evidence="2 5" id="KW-0853">WD repeat</keyword>
<dbReference type="SUPFAM" id="SSF50978">
    <property type="entry name" value="WD40 repeat-like"/>
    <property type="match status" value="1"/>
</dbReference>
<dbReference type="GO" id="GO:1904263">
    <property type="term" value="P:positive regulation of TORC1 signaling"/>
    <property type="evidence" value="ECO:0007669"/>
    <property type="project" value="TreeGrafter"/>
</dbReference>
<dbReference type="SMART" id="SM00320">
    <property type="entry name" value="WD40"/>
    <property type="match status" value="2"/>
</dbReference>
<dbReference type="InterPro" id="IPR015943">
    <property type="entry name" value="WD40/YVTN_repeat-like_dom_sf"/>
</dbReference>
<feature type="region of interest" description="Disordered" evidence="6">
    <location>
        <begin position="315"/>
        <end position="345"/>
    </location>
</feature>
<evidence type="ECO:0000256" key="2">
    <source>
        <dbReference type="ARBA" id="ARBA00022574"/>
    </source>
</evidence>
<dbReference type="InParanoid" id="A0A6P7GR59"/>
<evidence type="ECO:0000256" key="4">
    <source>
        <dbReference type="ARBA" id="ARBA00040269"/>
    </source>
</evidence>
<dbReference type="GO" id="GO:0005774">
    <property type="term" value="C:vacuolar membrane"/>
    <property type="evidence" value="ECO:0007669"/>
    <property type="project" value="TreeGrafter"/>
</dbReference>
<dbReference type="PROSITE" id="PS50082">
    <property type="entry name" value="WD_REPEATS_2"/>
    <property type="match status" value="1"/>
</dbReference>
<dbReference type="PANTHER" id="PTHR46200:SF1">
    <property type="entry name" value="GATOR COMPLEX PROTEIN WDR24"/>
    <property type="match status" value="1"/>
</dbReference>
<feature type="repeat" description="WD" evidence="5">
    <location>
        <begin position="99"/>
        <end position="141"/>
    </location>
</feature>
<dbReference type="GO" id="GO:0034198">
    <property type="term" value="P:cellular response to amino acid starvation"/>
    <property type="evidence" value="ECO:0007669"/>
    <property type="project" value="TreeGrafter"/>
</dbReference>
<evidence type="ECO:0000256" key="1">
    <source>
        <dbReference type="ARBA" id="ARBA00008134"/>
    </source>
</evidence>
<dbReference type="Pfam" id="PF00400">
    <property type="entry name" value="WD40"/>
    <property type="match status" value="2"/>
</dbReference>
<dbReference type="AlphaFoldDB" id="A0A6P7GR59"/>
<name>A0A6P7GR59_DIAVI</name>
<dbReference type="InterPro" id="IPR036322">
    <property type="entry name" value="WD40_repeat_dom_sf"/>
</dbReference>
<dbReference type="CDD" id="cd16693">
    <property type="entry name" value="mRING-H2-C3H3C2_WDR24"/>
    <property type="match status" value="1"/>
</dbReference>
<evidence type="ECO:0000256" key="6">
    <source>
        <dbReference type="SAM" id="MobiDB-lite"/>
    </source>
</evidence>
<comment type="similarity">
    <text evidence="1">Belongs to the WD repeat WDR24 family.</text>
</comment>
<reference evidence="7" key="1">
    <citation type="submission" date="2025-08" db="UniProtKB">
        <authorList>
            <consortium name="RefSeq"/>
        </authorList>
    </citation>
    <scope>IDENTIFICATION</scope>
    <source>
        <tissue evidence="7">Whole insect</tissue>
    </source>
</reference>
<dbReference type="GO" id="GO:0016239">
    <property type="term" value="P:positive regulation of macroautophagy"/>
    <property type="evidence" value="ECO:0007669"/>
    <property type="project" value="TreeGrafter"/>
</dbReference>
<evidence type="ECO:0000256" key="3">
    <source>
        <dbReference type="ARBA" id="ARBA00022737"/>
    </source>
</evidence>
<sequence length="590" mass="66010">MSTFHVAQEGPVNALALNRDYTQVAIGGRNVFKVYAIEEDKFREICNVRGSKHLNVGFSCNDVSWSPTDDHYLATAATNGHVSVWNLTKMGKAMQEQDYQDHKRTVNKVNFHASEPNKLISGSQDGTMRYFDIRVKSAVSIFYRLADFALSINVFKKDSTLYHHSFNDAARPAAKANPQGLAINNSGEIIFARKLNQFPTAAVTPVTGLTTPTSLAKVTVGLMRTPLSIITVSMMLHDQQLKQTLKAWRLTTVISVIWKIIKTMYGEEFMQNSINSGSSNREDVPHSNMNNLTSTVMQMDTSINTMNTIRDLEADQKSKAASDTQAAQFSGGDDETENEDQVDHMGTYNGFPTYLNIRSGLPKGDFSFGENELDMELDSLTSVKTTTIRQVSAGGLRVEEIEKWKHFQYEETSPTLISVSKIPKKSLWDPSSLVVEALRHHAILGDIQTAACILIVLGDCRKFLRQLDEATQEHWLMGYIEILSSYKLWNIVTQVIKLSWLPSVYQLNQQSTRINTNCGKCSKSLQRVGWLCDRCHSSEYALCSICNQVVKGLYVWCQGCSHGGHLAHMRQWTLSNKVCPSGCGHLCEYG</sequence>
<protein>
    <recommendedName>
        <fullName evidence="4">GATOR2 complex protein WDR24</fullName>
    </recommendedName>
</protein>
<organism evidence="7">
    <name type="scientific">Diabrotica virgifera virgifera</name>
    <name type="common">western corn rootworm</name>
    <dbReference type="NCBI Taxonomy" id="50390"/>
    <lineage>
        <taxon>Eukaryota</taxon>
        <taxon>Metazoa</taxon>
        <taxon>Ecdysozoa</taxon>
        <taxon>Arthropoda</taxon>
        <taxon>Hexapoda</taxon>
        <taxon>Insecta</taxon>
        <taxon>Pterygota</taxon>
        <taxon>Neoptera</taxon>
        <taxon>Endopterygota</taxon>
        <taxon>Coleoptera</taxon>
        <taxon>Polyphaga</taxon>
        <taxon>Cucujiformia</taxon>
        <taxon>Chrysomeloidea</taxon>
        <taxon>Chrysomelidae</taxon>
        <taxon>Galerucinae</taxon>
        <taxon>Diabroticina</taxon>
        <taxon>Diabroticites</taxon>
        <taxon>Diabrotica</taxon>
    </lineage>
</organism>
<proteinExistence type="inferred from homology"/>
<dbReference type="Gene3D" id="2.130.10.10">
    <property type="entry name" value="YVTN repeat-like/Quinoprotein amine dehydrogenase"/>
    <property type="match status" value="1"/>
</dbReference>
<dbReference type="PANTHER" id="PTHR46200">
    <property type="entry name" value="GATOR COMPLEX PROTEIN WDR24"/>
    <property type="match status" value="1"/>
</dbReference>